<proteinExistence type="predicted"/>
<keyword evidence="3" id="KW-1185">Reference proteome</keyword>
<sequence>MHALSSKDEDGAFNTVLRKSSFATEIKFKNLAGDSVDQRETIKQFDNWKAPWAMTGAVVAVVAAMVAAVVGAGPTV</sequence>
<keyword evidence="1" id="KW-1133">Transmembrane helix</keyword>
<keyword evidence="1" id="KW-0472">Membrane</keyword>
<organism evidence="2 3">
    <name type="scientific">Parachaetomium inaequale</name>
    <dbReference type="NCBI Taxonomy" id="2588326"/>
    <lineage>
        <taxon>Eukaryota</taxon>
        <taxon>Fungi</taxon>
        <taxon>Dikarya</taxon>
        <taxon>Ascomycota</taxon>
        <taxon>Pezizomycotina</taxon>
        <taxon>Sordariomycetes</taxon>
        <taxon>Sordariomycetidae</taxon>
        <taxon>Sordariales</taxon>
        <taxon>Chaetomiaceae</taxon>
        <taxon>Parachaetomium</taxon>
    </lineage>
</organism>
<keyword evidence="1" id="KW-0812">Transmembrane</keyword>
<comment type="caution">
    <text evidence="2">The sequence shown here is derived from an EMBL/GenBank/DDBJ whole genome shotgun (WGS) entry which is preliminary data.</text>
</comment>
<reference evidence="3" key="1">
    <citation type="journal article" date="2023" name="Mol. Phylogenet. Evol.">
        <title>Genome-scale phylogeny and comparative genomics of the fungal order Sordariales.</title>
        <authorList>
            <person name="Hensen N."/>
            <person name="Bonometti L."/>
            <person name="Westerberg I."/>
            <person name="Brannstrom I.O."/>
            <person name="Guillou S."/>
            <person name="Cros-Aarteil S."/>
            <person name="Calhoun S."/>
            <person name="Haridas S."/>
            <person name="Kuo A."/>
            <person name="Mondo S."/>
            <person name="Pangilinan J."/>
            <person name="Riley R."/>
            <person name="LaButti K."/>
            <person name="Andreopoulos B."/>
            <person name="Lipzen A."/>
            <person name="Chen C."/>
            <person name="Yan M."/>
            <person name="Daum C."/>
            <person name="Ng V."/>
            <person name="Clum A."/>
            <person name="Steindorff A."/>
            <person name="Ohm R.A."/>
            <person name="Martin F."/>
            <person name="Silar P."/>
            <person name="Natvig D.O."/>
            <person name="Lalanne C."/>
            <person name="Gautier V."/>
            <person name="Ament-Velasquez S.L."/>
            <person name="Kruys A."/>
            <person name="Hutchinson M.I."/>
            <person name="Powell A.J."/>
            <person name="Barry K."/>
            <person name="Miller A.N."/>
            <person name="Grigoriev I.V."/>
            <person name="Debuchy R."/>
            <person name="Gladieux P."/>
            <person name="Hiltunen Thoren M."/>
            <person name="Johannesson H."/>
        </authorList>
    </citation>
    <scope>NUCLEOTIDE SEQUENCE [LARGE SCALE GENOMIC DNA]</scope>
    <source>
        <strain evidence="3">CBS 284.82</strain>
    </source>
</reference>
<dbReference type="EMBL" id="MU854500">
    <property type="protein sequence ID" value="KAK4033984.1"/>
    <property type="molecule type" value="Genomic_DNA"/>
</dbReference>
<evidence type="ECO:0000313" key="3">
    <source>
        <dbReference type="Proteomes" id="UP001303115"/>
    </source>
</evidence>
<gene>
    <name evidence="2" type="ORF">C8A01DRAFT_39543</name>
</gene>
<feature type="transmembrane region" description="Helical" evidence="1">
    <location>
        <begin position="52"/>
        <end position="73"/>
    </location>
</feature>
<accession>A0AAN6P925</accession>
<protein>
    <submittedName>
        <fullName evidence="2">Uncharacterized protein</fullName>
    </submittedName>
</protein>
<name>A0AAN6P925_9PEZI</name>
<evidence type="ECO:0000313" key="2">
    <source>
        <dbReference type="EMBL" id="KAK4033984.1"/>
    </source>
</evidence>
<dbReference type="AlphaFoldDB" id="A0AAN6P925"/>
<evidence type="ECO:0000256" key="1">
    <source>
        <dbReference type="SAM" id="Phobius"/>
    </source>
</evidence>
<dbReference type="Proteomes" id="UP001303115">
    <property type="component" value="Unassembled WGS sequence"/>
</dbReference>